<protein>
    <submittedName>
        <fullName evidence="3">Uncharacterized protein</fullName>
    </submittedName>
</protein>
<feature type="compositionally biased region" description="Basic and acidic residues" evidence="2">
    <location>
        <begin position="467"/>
        <end position="481"/>
    </location>
</feature>
<feature type="region of interest" description="Disordered" evidence="2">
    <location>
        <begin position="300"/>
        <end position="346"/>
    </location>
</feature>
<feature type="region of interest" description="Disordered" evidence="2">
    <location>
        <begin position="565"/>
        <end position="608"/>
    </location>
</feature>
<evidence type="ECO:0000256" key="2">
    <source>
        <dbReference type="SAM" id="MobiDB-lite"/>
    </source>
</evidence>
<evidence type="ECO:0000313" key="3">
    <source>
        <dbReference type="EMBL" id="KMZ79727.1"/>
    </source>
</evidence>
<reference evidence="3 4" key="1">
    <citation type="submission" date="2011-08" db="EMBL/GenBank/DDBJ databases">
        <title>The Genome Sequence of Plasmodium vivax India VII.</title>
        <authorList>
            <consortium name="The Broad Institute Genome Sequencing Platform"/>
            <consortium name="The Broad Institute Genome Sequencing Center for Infectious Disease"/>
            <person name="Neafsey D."/>
            <person name="Carlton J."/>
            <person name="Barnwell J."/>
            <person name="Collins W."/>
            <person name="Escalante A."/>
            <person name="Mullikin J."/>
            <person name="Saul A."/>
            <person name="Guigo R."/>
            <person name="Camara F."/>
            <person name="Young S.K."/>
            <person name="Zeng Q."/>
            <person name="Gargeya S."/>
            <person name="Fitzgerald M."/>
            <person name="Haas B."/>
            <person name="Abouelleil A."/>
            <person name="Alvarado L."/>
            <person name="Arachchi H.M."/>
            <person name="Berlin A."/>
            <person name="Brown A."/>
            <person name="Chapman S.B."/>
            <person name="Chen Z."/>
            <person name="Dunbar C."/>
            <person name="Freedman E."/>
            <person name="Gearin G."/>
            <person name="Gellesch M."/>
            <person name="Goldberg J."/>
            <person name="Griggs A."/>
            <person name="Gujja S."/>
            <person name="Heiman D."/>
            <person name="Howarth C."/>
            <person name="Larson L."/>
            <person name="Lui A."/>
            <person name="MacDonald P.J.P."/>
            <person name="Montmayeur A."/>
            <person name="Murphy C."/>
            <person name="Neiman D."/>
            <person name="Pearson M."/>
            <person name="Priest M."/>
            <person name="Roberts A."/>
            <person name="Saif S."/>
            <person name="Shea T."/>
            <person name="Shenoy N."/>
            <person name="Sisk P."/>
            <person name="Stolte C."/>
            <person name="Sykes S."/>
            <person name="Wortman J."/>
            <person name="Nusbaum C."/>
            <person name="Birren B."/>
        </authorList>
    </citation>
    <scope>NUCLEOTIDE SEQUENCE [LARGE SCALE GENOMIC DNA]</scope>
    <source>
        <strain evidence="3 4">India VII</strain>
    </source>
</reference>
<feature type="compositionally biased region" description="Basic residues" evidence="2">
    <location>
        <begin position="587"/>
        <end position="597"/>
    </location>
</feature>
<sequence>MSANIKDLIKQEKERRKLLREERKKAERVKQPVGGEDPPIGKDLPGNYYTESEQQDRLFLKIQNNSEHGSVTQKYNDVEEQLGEVGQGRKPSGDRANSEQVTRQKTSDSKIDKRVHFAEPTAPLNRLNKNNNFRDAFLDYSNEEQSENSEGASKKGGGEKNVQVDLPADFFDSIVTLNHSSSEKNSKRGTPPMEGSPGGKRKADQSEPSSEGEAVNRVPLHYGFSEENEISNDRCASSKEIDDGTPPIGKQSENQFDLKNEPNVEVIETYEITEDILGSAELVENEKFHRQIKKKRKLLQEGEYHLDDEENDEGGTSKGGERTHRRDISRGNVDQSDGEGEQGDPIMNLFTTNLEDLTNYKLLDTAYYEELDYLHRILVEKKKYILGDKYDEEKEESEEREVEVLEELNQFRKKKKKMEKGRDDEEGNDHDSHFNIDEIYDLLKLKRGMKEADGKIAHIFGNTPSRKRADENRDEGKKTNEYENLPRGFFDDKEKDILVRENISLSKINQKIGEIKKQKKNILLEFKTMEKVYEEKKNSYIDYLYDDKFDDKEQILNEIVRKSTSRGAAEMDGLNCAQRKEEQKEGKKGRKKGRKKEKKQEKRNANTFQLDDEHGDIFHWRKKSLF</sequence>
<feature type="compositionally biased region" description="Polar residues" evidence="2">
    <location>
        <begin position="62"/>
        <end position="75"/>
    </location>
</feature>
<keyword evidence="1" id="KW-0175">Coiled coil</keyword>
<dbReference type="Proteomes" id="UP000053562">
    <property type="component" value="Unassembled WGS sequence"/>
</dbReference>
<dbReference type="EMBL" id="KQ234316">
    <property type="protein sequence ID" value="KMZ79727.1"/>
    <property type="molecule type" value="Genomic_DNA"/>
</dbReference>
<dbReference type="OrthoDB" id="378604at2759"/>
<proteinExistence type="predicted"/>
<feature type="coiled-coil region" evidence="1">
    <location>
        <begin position="394"/>
        <end position="428"/>
    </location>
</feature>
<dbReference type="AlphaFoldDB" id="A0A0J9SCT2"/>
<feature type="region of interest" description="Disordered" evidence="2">
    <location>
        <begin position="460"/>
        <end position="485"/>
    </location>
</feature>
<feature type="compositionally biased region" description="Basic and acidic residues" evidence="2">
    <location>
        <begin position="105"/>
        <end position="117"/>
    </location>
</feature>
<organism evidence="3 4">
    <name type="scientific">Plasmodium vivax India VII</name>
    <dbReference type="NCBI Taxonomy" id="1077284"/>
    <lineage>
        <taxon>Eukaryota</taxon>
        <taxon>Sar</taxon>
        <taxon>Alveolata</taxon>
        <taxon>Apicomplexa</taxon>
        <taxon>Aconoidasida</taxon>
        <taxon>Haemosporida</taxon>
        <taxon>Plasmodiidae</taxon>
        <taxon>Plasmodium</taxon>
        <taxon>Plasmodium (Plasmodium)</taxon>
    </lineage>
</organism>
<name>A0A0J9SCT2_PLAVI</name>
<gene>
    <name evidence="3" type="ORF">PVIIG_01001</name>
</gene>
<evidence type="ECO:0000313" key="4">
    <source>
        <dbReference type="Proteomes" id="UP000053562"/>
    </source>
</evidence>
<feature type="region of interest" description="Disordered" evidence="2">
    <location>
        <begin position="19"/>
        <end position="260"/>
    </location>
</feature>
<feature type="compositionally biased region" description="Basic and acidic residues" evidence="2">
    <location>
        <begin position="319"/>
        <end position="329"/>
    </location>
</feature>
<feature type="compositionally biased region" description="Basic and acidic residues" evidence="2">
    <location>
        <begin position="19"/>
        <end position="30"/>
    </location>
</feature>
<evidence type="ECO:0000256" key="1">
    <source>
        <dbReference type="SAM" id="Coils"/>
    </source>
</evidence>
<accession>A0A0J9SCT2</accession>